<dbReference type="Gene3D" id="1.10.10.60">
    <property type="entry name" value="Homeodomain-like"/>
    <property type="match status" value="1"/>
</dbReference>
<comment type="caution">
    <text evidence="5">The sequence shown here is derived from an EMBL/GenBank/DDBJ whole genome shotgun (WGS) entry which is preliminary data.</text>
</comment>
<dbReference type="InterPro" id="IPR001647">
    <property type="entry name" value="HTH_TetR"/>
</dbReference>
<feature type="domain" description="HTH tetR-type" evidence="4">
    <location>
        <begin position="23"/>
        <end position="83"/>
    </location>
</feature>
<feature type="region of interest" description="Disordered" evidence="3">
    <location>
        <begin position="1"/>
        <end position="20"/>
    </location>
</feature>
<name>A0ABR7L019_9PSEU</name>
<protein>
    <submittedName>
        <fullName evidence="5">TetR/AcrR family transcriptional regulator</fullName>
    </submittedName>
</protein>
<dbReference type="Pfam" id="PF17932">
    <property type="entry name" value="TetR_C_24"/>
    <property type="match status" value="1"/>
</dbReference>
<evidence type="ECO:0000313" key="6">
    <source>
        <dbReference type="Proteomes" id="UP000734823"/>
    </source>
</evidence>
<dbReference type="EMBL" id="JABVED010000001">
    <property type="protein sequence ID" value="MBC6445672.1"/>
    <property type="molecule type" value="Genomic_DNA"/>
</dbReference>
<reference evidence="5 6" key="1">
    <citation type="submission" date="2020-06" db="EMBL/GenBank/DDBJ databases">
        <title>Actinokineospora xiongansis sp. nov., isolated from soil of Baiyangdian.</title>
        <authorList>
            <person name="Zhang X."/>
        </authorList>
    </citation>
    <scope>NUCLEOTIDE SEQUENCE [LARGE SCALE GENOMIC DNA]</scope>
    <source>
        <strain evidence="5 6">HBU206404</strain>
    </source>
</reference>
<dbReference type="InterPro" id="IPR041490">
    <property type="entry name" value="KstR2_TetR_C"/>
</dbReference>
<feature type="DNA-binding region" description="H-T-H motif" evidence="2">
    <location>
        <begin position="46"/>
        <end position="65"/>
    </location>
</feature>
<dbReference type="PANTHER" id="PTHR30055">
    <property type="entry name" value="HTH-TYPE TRANSCRIPTIONAL REGULATOR RUTR"/>
    <property type="match status" value="1"/>
</dbReference>
<dbReference type="InterPro" id="IPR009057">
    <property type="entry name" value="Homeodomain-like_sf"/>
</dbReference>
<dbReference type="InterPro" id="IPR036271">
    <property type="entry name" value="Tet_transcr_reg_TetR-rel_C_sf"/>
</dbReference>
<dbReference type="Pfam" id="PF00440">
    <property type="entry name" value="TetR_N"/>
    <property type="match status" value="1"/>
</dbReference>
<evidence type="ECO:0000259" key="4">
    <source>
        <dbReference type="PROSITE" id="PS50977"/>
    </source>
</evidence>
<evidence type="ECO:0000256" key="1">
    <source>
        <dbReference type="ARBA" id="ARBA00023125"/>
    </source>
</evidence>
<evidence type="ECO:0000256" key="2">
    <source>
        <dbReference type="PROSITE-ProRule" id="PRU00335"/>
    </source>
</evidence>
<organism evidence="5 6">
    <name type="scientific">Actinokineospora xionganensis</name>
    <dbReference type="NCBI Taxonomy" id="2684470"/>
    <lineage>
        <taxon>Bacteria</taxon>
        <taxon>Bacillati</taxon>
        <taxon>Actinomycetota</taxon>
        <taxon>Actinomycetes</taxon>
        <taxon>Pseudonocardiales</taxon>
        <taxon>Pseudonocardiaceae</taxon>
        <taxon>Actinokineospora</taxon>
    </lineage>
</organism>
<keyword evidence="6" id="KW-1185">Reference proteome</keyword>
<dbReference type="SUPFAM" id="SSF48498">
    <property type="entry name" value="Tetracyclin repressor-like, C-terminal domain"/>
    <property type="match status" value="1"/>
</dbReference>
<dbReference type="Gene3D" id="1.10.357.10">
    <property type="entry name" value="Tetracycline Repressor, domain 2"/>
    <property type="match status" value="1"/>
</dbReference>
<evidence type="ECO:0000313" key="5">
    <source>
        <dbReference type="EMBL" id="MBC6445672.1"/>
    </source>
</evidence>
<evidence type="ECO:0000256" key="3">
    <source>
        <dbReference type="SAM" id="MobiDB-lite"/>
    </source>
</evidence>
<dbReference type="InterPro" id="IPR050109">
    <property type="entry name" value="HTH-type_TetR-like_transc_reg"/>
</dbReference>
<sequence>MTEAVTTPATRRYSGRDAGERSAARRERLLEAALDLFGTEGYQVTPIDRLCSAAKVSTRHFYQEFTNKEAVLIALHSQITEDALTATATALAEAPAAPIEARLVAAVTAYLRTIISDPRRVRVSFVEVVGASPAVEQTRLEYREAIIATVTHEGEAAIARGEIPPRDFRFAALALIGALNSVVYDWSLHQRKSADELEVALVALATTLLTG</sequence>
<dbReference type="SUPFAM" id="SSF46689">
    <property type="entry name" value="Homeodomain-like"/>
    <property type="match status" value="1"/>
</dbReference>
<keyword evidence="1 2" id="KW-0238">DNA-binding</keyword>
<proteinExistence type="predicted"/>
<dbReference type="PRINTS" id="PR00455">
    <property type="entry name" value="HTHTETR"/>
</dbReference>
<dbReference type="PANTHER" id="PTHR30055:SF226">
    <property type="entry name" value="HTH-TYPE TRANSCRIPTIONAL REGULATOR PKSA"/>
    <property type="match status" value="1"/>
</dbReference>
<dbReference type="Proteomes" id="UP000734823">
    <property type="component" value="Unassembled WGS sequence"/>
</dbReference>
<accession>A0ABR7L019</accession>
<dbReference type="PROSITE" id="PS50977">
    <property type="entry name" value="HTH_TETR_2"/>
    <property type="match status" value="1"/>
</dbReference>
<gene>
    <name evidence="5" type="ORF">GPZ80_00590</name>
</gene>